<evidence type="ECO:0000313" key="3">
    <source>
        <dbReference type="Proteomes" id="UP000255082"/>
    </source>
</evidence>
<evidence type="ECO:0000256" key="1">
    <source>
        <dbReference type="SAM" id="MobiDB-lite"/>
    </source>
</evidence>
<name>A0A378X1A1_9NOCA</name>
<reference evidence="2 3" key="1">
    <citation type="submission" date="2018-06" db="EMBL/GenBank/DDBJ databases">
        <authorList>
            <consortium name="Pathogen Informatics"/>
            <person name="Doyle S."/>
        </authorList>
    </citation>
    <scope>NUCLEOTIDE SEQUENCE [LARGE SCALE GENOMIC DNA]</scope>
    <source>
        <strain evidence="2 3">NCTC13184</strain>
    </source>
</reference>
<gene>
    <name evidence="2" type="ORF">NCTC13184_05758</name>
</gene>
<organism evidence="2 3">
    <name type="scientific">Nocardia africana</name>
    <dbReference type="NCBI Taxonomy" id="134964"/>
    <lineage>
        <taxon>Bacteria</taxon>
        <taxon>Bacillati</taxon>
        <taxon>Actinomycetota</taxon>
        <taxon>Actinomycetes</taxon>
        <taxon>Mycobacteriales</taxon>
        <taxon>Nocardiaceae</taxon>
        <taxon>Nocardia</taxon>
    </lineage>
</organism>
<evidence type="ECO:0000313" key="2">
    <source>
        <dbReference type="EMBL" id="SUA47218.1"/>
    </source>
</evidence>
<dbReference type="RefSeq" id="WP_062962857.1">
    <property type="nucleotide sequence ID" value="NZ_JAJFOE010000001.1"/>
</dbReference>
<dbReference type="EMBL" id="UGRU01000001">
    <property type="protein sequence ID" value="SUA47218.1"/>
    <property type="molecule type" value="Genomic_DNA"/>
</dbReference>
<feature type="region of interest" description="Disordered" evidence="1">
    <location>
        <begin position="26"/>
        <end position="78"/>
    </location>
</feature>
<dbReference type="Proteomes" id="UP000255082">
    <property type="component" value="Unassembled WGS sequence"/>
</dbReference>
<sequence length="107" mass="10891">MDIKLPTHPVWGRAIGLRRTGAPIYLIQGGSGEGEPPAEGGQGDGTTPPAGSAPPKDGEPSKGGEPDDLGEGGKNAIKAERALRAAAEKAQREAEAKLKAIENANKS</sequence>
<proteinExistence type="predicted"/>
<accession>A0A378X1A1</accession>
<protein>
    <submittedName>
        <fullName evidence="2">Uncharacterized protein</fullName>
    </submittedName>
</protein>
<dbReference type="AlphaFoldDB" id="A0A378X1A1"/>
<feature type="compositionally biased region" description="Basic and acidic residues" evidence="1">
    <location>
        <begin position="56"/>
        <end position="65"/>
    </location>
</feature>